<dbReference type="InterPro" id="IPR029063">
    <property type="entry name" value="SAM-dependent_MTases_sf"/>
</dbReference>
<dbReference type="EnsemblBacteria" id="ABD41838">
    <property type="protein sequence ID" value="ABD41838"/>
    <property type="gene ID" value="Mhun_2131"/>
</dbReference>
<protein>
    <recommendedName>
        <fullName evidence="3">Methyltransferase type 11</fullName>
    </recommendedName>
</protein>
<dbReference type="EMBL" id="CP000254">
    <property type="protein sequence ID" value="ABD41838.1"/>
    <property type="molecule type" value="Genomic_DNA"/>
</dbReference>
<dbReference type="PANTHER" id="PTHR43861">
    <property type="entry name" value="TRANS-ACONITATE 2-METHYLTRANSFERASE-RELATED"/>
    <property type="match status" value="1"/>
</dbReference>
<evidence type="ECO:0008006" key="3">
    <source>
        <dbReference type="Google" id="ProtNLM"/>
    </source>
</evidence>
<dbReference type="HOGENOM" id="CLU_1253588_0_0_2"/>
<gene>
    <name evidence="1" type="ordered locus">Mhun_2131</name>
</gene>
<dbReference type="AlphaFoldDB" id="Q2FN89"/>
<dbReference type="InParanoid" id="Q2FN89"/>
<accession>Q2FN89</accession>
<dbReference type="GeneID" id="3925247"/>
<dbReference type="RefSeq" id="WP_011449097.1">
    <property type="nucleotide sequence ID" value="NC_007796.1"/>
</dbReference>
<dbReference type="KEGG" id="mhu:Mhun_2131"/>
<reference evidence="2" key="1">
    <citation type="journal article" date="2016" name="Stand. Genomic Sci.">
        <title>Complete genome sequence of Methanospirillum hungatei type strain JF1.</title>
        <authorList>
            <person name="Gunsalus R.P."/>
            <person name="Cook L.E."/>
            <person name="Crable B."/>
            <person name="Rohlin L."/>
            <person name="McDonald E."/>
            <person name="Mouttaki H."/>
            <person name="Sieber J.R."/>
            <person name="Poweleit N."/>
            <person name="Zhou H."/>
            <person name="Lapidus A.L."/>
            <person name="Daligault H.E."/>
            <person name="Land M."/>
            <person name="Gilna P."/>
            <person name="Ivanova N."/>
            <person name="Kyrpides N."/>
            <person name="Culley D.E."/>
            <person name="McInerney M.J."/>
        </authorList>
    </citation>
    <scope>NUCLEOTIDE SEQUENCE [LARGE SCALE GENOMIC DNA]</scope>
    <source>
        <strain evidence="2">ATCC 27890 / DSM 864 / NBRC 100397 / JF-1</strain>
    </source>
</reference>
<dbReference type="Proteomes" id="UP000001941">
    <property type="component" value="Chromosome"/>
</dbReference>
<evidence type="ECO:0000313" key="1">
    <source>
        <dbReference type="EMBL" id="ABD41838.1"/>
    </source>
</evidence>
<dbReference type="eggNOG" id="arCOG03529">
    <property type="taxonomic scope" value="Archaea"/>
</dbReference>
<dbReference type="SUPFAM" id="SSF53335">
    <property type="entry name" value="S-adenosyl-L-methionine-dependent methyltransferases"/>
    <property type="match status" value="1"/>
</dbReference>
<keyword evidence="2" id="KW-1185">Reference proteome</keyword>
<organism evidence="1 2">
    <name type="scientific">Methanospirillum hungatei JF-1 (strain ATCC 27890 / DSM 864 / NBRC 100397 / JF-1)</name>
    <dbReference type="NCBI Taxonomy" id="323259"/>
    <lineage>
        <taxon>Archaea</taxon>
        <taxon>Methanobacteriati</taxon>
        <taxon>Methanobacteriota</taxon>
        <taxon>Stenosarchaea group</taxon>
        <taxon>Methanomicrobia</taxon>
        <taxon>Methanomicrobiales</taxon>
        <taxon>Methanospirillaceae</taxon>
        <taxon>Methanospirillum</taxon>
    </lineage>
</organism>
<proteinExistence type="predicted"/>
<dbReference type="STRING" id="323259.Mhun_2131"/>
<dbReference type="Pfam" id="PF13489">
    <property type="entry name" value="Methyltransf_23"/>
    <property type="match status" value="1"/>
</dbReference>
<sequence>MWEGVGTICDTYSVWAKNYHNFRLNVLRDIFINKLQIEKDTKILDIGCGSCIFREFLSPEECPEITAFDIDPAISNTHPITFIVDNAQKPALTGKWDIVYAGEVIEHLPSPNEAFIAWDRLLKPGGYMVVTTPNGLFPDQFEQHISLMSVSKMKKMFELHNYKIIEIIGNNFFIPFFDSLVKPLWRFEKLVDNLYDIKFKLPGKYGIMARNMIYIAQKEY</sequence>
<dbReference type="Gene3D" id="3.40.50.150">
    <property type="entry name" value="Vaccinia Virus protein VP39"/>
    <property type="match status" value="1"/>
</dbReference>
<dbReference type="OrthoDB" id="142890at2157"/>
<dbReference type="CDD" id="cd02440">
    <property type="entry name" value="AdoMet_MTases"/>
    <property type="match status" value="1"/>
</dbReference>
<name>Q2FN89_METHJ</name>
<evidence type="ECO:0000313" key="2">
    <source>
        <dbReference type="Proteomes" id="UP000001941"/>
    </source>
</evidence>